<dbReference type="InterPro" id="IPR000086">
    <property type="entry name" value="NUDIX_hydrolase_dom"/>
</dbReference>
<evidence type="ECO:0000313" key="4">
    <source>
        <dbReference type="Proteomes" id="UP000747399"/>
    </source>
</evidence>
<dbReference type="PRINTS" id="PR00502">
    <property type="entry name" value="NUDIXFAMILY"/>
</dbReference>
<name>A0A8J4B0G8_9CHLO</name>
<feature type="domain" description="Nudix hydrolase" evidence="2">
    <location>
        <begin position="39"/>
        <end position="174"/>
    </location>
</feature>
<dbReference type="EMBL" id="BNCO01000011">
    <property type="protein sequence ID" value="GIL51573.1"/>
    <property type="molecule type" value="Genomic_DNA"/>
</dbReference>
<protein>
    <recommendedName>
        <fullName evidence="2">Nudix hydrolase domain-containing protein</fullName>
    </recommendedName>
</protein>
<gene>
    <name evidence="3" type="ORF">Vafri_7539</name>
</gene>
<comment type="caution">
    <text evidence="3">The sequence shown here is derived from an EMBL/GenBank/DDBJ whole genome shotgun (WGS) entry which is preliminary data.</text>
</comment>
<organism evidence="3 4">
    <name type="scientific">Volvox africanus</name>
    <dbReference type="NCBI Taxonomy" id="51714"/>
    <lineage>
        <taxon>Eukaryota</taxon>
        <taxon>Viridiplantae</taxon>
        <taxon>Chlorophyta</taxon>
        <taxon>core chlorophytes</taxon>
        <taxon>Chlorophyceae</taxon>
        <taxon>CS clade</taxon>
        <taxon>Chlamydomonadales</taxon>
        <taxon>Volvocaceae</taxon>
        <taxon>Volvox</taxon>
    </lineage>
</organism>
<dbReference type="PANTHER" id="PTHR43736:SF5">
    <property type="entry name" value="NUDIX HYDROLASE DOMAIN-CONTAINING PROTEIN"/>
    <property type="match status" value="1"/>
</dbReference>
<dbReference type="Proteomes" id="UP000747399">
    <property type="component" value="Unassembled WGS sequence"/>
</dbReference>
<evidence type="ECO:0000313" key="3">
    <source>
        <dbReference type="EMBL" id="GIL51573.1"/>
    </source>
</evidence>
<keyword evidence="1" id="KW-0378">Hydrolase</keyword>
<keyword evidence="4" id="KW-1185">Reference proteome</keyword>
<dbReference type="InterPro" id="IPR020476">
    <property type="entry name" value="Nudix_hydrolase"/>
</dbReference>
<accession>A0A8J4B0G8</accession>
<dbReference type="PANTHER" id="PTHR43736">
    <property type="entry name" value="ADP-RIBOSE PYROPHOSPHATASE"/>
    <property type="match status" value="1"/>
</dbReference>
<evidence type="ECO:0000256" key="1">
    <source>
        <dbReference type="ARBA" id="ARBA00022801"/>
    </source>
</evidence>
<dbReference type="Gene3D" id="3.90.79.10">
    <property type="entry name" value="Nucleoside Triphosphate Pyrophosphohydrolase"/>
    <property type="match status" value="1"/>
</dbReference>
<dbReference type="CDD" id="cd18873">
    <property type="entry name" value="NUDIX_NadM_like"/>
    <property type="match status" value="1"/>
</dbReference>
<dbReference type="AlphaFoldDB" id="A0A8J4B0G8"/>
<dbReference type="GO" id="GO:0016787">
    <property type="term" value="F:hydrolase activity"/>
    <property type="evidence" value="ECO:0007669"/>
    <property type="project" value="UniProtKB-KW"/>
</dbReference>
<evidence type="ECO:0000259" key="2">
    <source>
        <dbReference type="PROSITE" id="PS51462"/>
    </source>
</evidence>
<reference evidence="3" key="1">
    <citation type="journal article" date="2021" name="Proc. Natl. Acad. Sci. U.S.A.">
        <title>Three genomes in the algal genus Volvox reveal the fate of a haploid sex-determining region after a transition to homothallism.</title>
        <authorList>
            <person name="Yamamoto K."/>
            <person name="Hamaji T."/>
            <person name="Kawai-Toyooka H."/>
            <person name="Matsuzaki R."/>
            <person name="Takahashi F."/>
            <person name="Nishimura Y."/>
            <person name="Kawachi M."/>
            <person name="Noguchi H."/>
            <person name="Minakuchi Y."/>
            <person name="Umen J.G."/>
            <person name="Toyoda A."/>
            <person name="Nozaki H."/>
        </authorList>
    </citation>
    <scope>NUCLEOTIDE SEQUENCE</scope>
    <source>
        <strain evidence="3">NIES-3780</strain>
    </source>
</reference>
<dbReference type="PROSITE" id="PS51462">
    <property type="entry name" value="NUDIX"/>
    <property type="match status" value="1"/>
</dbReference>
<dbReference type="SUPFAM" id="SSF55811">
    <property type="entry name" value="Nudix"/>
    <property type="match status" value="1"/>
</dbReference>
<proteinExistence type="predicted"/>
<dbReference type="Pfam" id="PF00293">
    <property type="entry name" value="NUDIX"/>
    <property type="match status" value="1"/>
</dbReference>
<sequence>MQSARLLGRARSQFTGNSRRRETGVVRMAGSFTYQYPRPAVTVDTIIVSRPRDRAPPQLLLIKRKNPPYKDTWALPGGFVDEGESLDAAAGRELQEETSVDPTTVFLTQVGAFGDPGRDPRGWTITVAYAALVPTTNLGVKAADDAKDARWFDVSMLPLLAFDHKLVVRSALRHLAKQPTAVAVAGLPAILEAAAHKLEGPWRTEFHRSMSTKN</sequence>
<dbReference type="InterPro" id="IPR015797">
    <property type="entry name" value="NUDIX_hydrolase-like_dom_sf"/>
</dbReference>